<dbReference type="Gene3D" id="1.10.3210.10">
    <property type="entry name" value="Hypothetical protein af1432"/>
    <property type="match status" value="1"/>
</dbReference>
<dbReference type="PANTHER" id="PTHR37294">
    <property type="entry name" value="3'-5' EXORIBONUCLEASE YHAM"/>
    <property type="match status" value="1"/>
</dbReference>
<keyword evidence="4" id="KW-1185">Reference proteome</keyword>
<dbReference type="SUPFAM" id="SSF109604">
    <property type="entry name" value="HD-domain/PDEase-like"/>
    <property type="match status" value="1"/>
</dbReference>
<reference evidence="3 4" key="1">
    <citation type="submission" date="2023-02" db="EMBL/GenBank/DDBJ databases">
        <title>Genome sequence of Lacticaseibacillus sp. KACC 23028.</title>
        <authorList>
            <person name="Kim S."/>
            <person name="Heo J."/>
            <person name="Kwon S.-W."/>
        </authorList>
    </citation>
    <scope>NUCLEOTIDE SEQUENCE [LARGE SCALE GENOMIC DNA]</scope>
    <source>
        <strain evidence="3 4">KACC 23028</strain>
    </source>
</reference>
<gene>
    <name evidence="3" type="ORF">PQ472_04620</name>
</gene>
<feature type="domain" description="HD" evidence="2">
    <location>
        <begin position="160"/>
        <end position="281"/>
    </location>
</feature>
<sequence>MAKHLFEYRNGEDIELPLLIKSADIRIAKNGKKFIALILQDTSGHMPAKLWDASDAAIEQYKAGEVVHVRGKRELYNDNPQIKLYGMRLATQEEGNDPKYFLERAPEKSGDMEEDISSFVFDILNPNWNRIVRKLLADHHDAFFSYPAAKSNHHANGGGLAFHTLSILRLAKHVGEQYPNINVSLLYAGAILHDMGKTIELSGPVSTEYTVTGNLIGHIVLIDEEIIRACIELKIDSTQEDVVLLRHMILAHHGLLEYGSPVRPQLPEAQILHDLDELDASINMMTTAVAHVEGGQFSERLFGMDNRRFYRPEGIQHLSGSPKE</sequence>
<dbReference type="Pfam" id="PF01336">
    <property type="entry name" value="tRNA_anti-codon"/>
    <property type="match status" value="1"/>
</dbReference>
<dbReference type="PANTHER" id="PTHR37294:SF1">
    <property type="entry name" value="3'-5' EXORIBONUCLEASE YHAM"/>
    <property type="match status" value="1"/>
</dbReference>
<dbReference type="InterPro" id="IPR050798">
    <property type="entry name" value="YhaM_exoribonuc/phosphodiest"/>
</dbReference>
<keyword evidence="1" id="KW-0378">Hydrolase</keyword>
<dbReference type="RefSeq" id="WP_274261718.1">
    <property type="nucleotide sequence ID" value="NZ_CP117884.1"/>
</dbReference>
<dbReference type="InterPro" id="IPR012340">
    <property type="entry name" value="NA-bd_OB-fold"/>
</dbReference>
<protein>
    <submittedName>
        <fullName evidence="3">HD domain-containing protein</fullName>
    </submittedName>
</protein>
<dbReference type="SMART" id="SM00471">
    <property type="entry name" value="HDc"/>
    <property type="match status" value="1"/>
</dbReference>
<evidence type="ECO:0000259" key="2">
    <source>
        <dbReference type="PROSITE" id="PS51831"/>
    </source>
</evidence>
<dbReference type="InterPro" id="IPR004365">
    <property type="entry name" value="NA-bd_OB_tRNA"/>
</dbReference>
<dbReference type="Gene3D" id="2.40.50.140">
    <property type="entry name" value="Nucleic acid-binding proteins"/>
    <property type="match status" value="1"/>
</dbReference>
<dbReference type="Pfam" id="PF01966">
    <property type="entry name" value="HD"/>
    <property type="match status" value="1"/>
</dbReference>
<organism evidence="3 4">
    <name type="scientific">Lacticaseibacillus pabuli</name>
    <dbReference type="NCBI Taxonomy" id="3025672"/>
    <lineage>
        <taxon>Bacteria</taxon>
        <taxon>Bacillati</taxon>
        <taxon>Bacillota</taxon>
        <taxon>Bacilli</taxon>
        <taxon>Lactobacillales</taxon>
        <taxon>Lactobacillaceae</taxon>
        <taxon>Lacticaseibacillus</taxon>
    </lineage>
</organism>
<dbReference type="CDD" id="cd04492">
    <property type="entry name" value="YhaM_OBF_like"/>
    <property type="match status" value="1"/>
</dbReference>
<dbReference type="EMBL" id="CP117884">
    <property type="protein sequence ID" value="WDF83522.1"/>
    <property type="molecule type" value="Genomic_DNA"/>
</dbReference>
<dbReference type="CDD" id="cd00077">
    <property type="entry name" value="HDc"/>
    <property type="match status" value="1"/>
</dbReference>
<proteinExistence type="predicted"/>
<dbReference type="InterPro" id="IPR006674">
    <property type="entry name" value="HD_domain"/>
</dbReference>
<evidence type="ECO:0000313" key="4">
    <source>
        <dbReference type="Proteomes" id="UP001220377"/>
    </source>
</evidence>
<name>A0ABY7WTN5_9LACO</name>
<evidence type="ECO:0000256" key="1">
    <source>
        <dbReference type="ARBA" id="ARBA00022801"/>
    </source>
</evidence>
<dbReference type="InterPro" id="IPR003607">
    <property type="entry name" value="HD/PDEase_dom"/>
</dbReference>
<dbReference type="Proteomes" id="UP001220377">
    <property type="component" value="Chromosome"/>
</dbReference>
<accession>A0ABY7WTN5</accession>
<evidence type="ECO:0000313" key="3">
    <source>
        <dbReference type="EMBL" id="WDF83522.1"/>
    </source>
</evidence>
<dbReference type="PROSITE" id="PS51831">
    <property type="entry name" value="HD"/>
    <property type="match status" value="1"/>
</dbReference>